<sequence length="256" mass="28826">MPRTNEARGARRRTRRRNQHSRRRGASPERPIALAENFNAAPPPIWLAPPPGTVEHQVYSWVVHEVFANARTLHEEASDLMPAILSNLHPACLEGSEVDDPDEEDPMMWEDMHDQYLDLLDELFHTQQALDYYQGELQHGRLVNLGEATVVYLNATNRSKSIAAAELGVDVAFAVVLFLAALPHAVEFLAPAAVWLFKAAYWFATTNIVLCLLKLTLNFLELCAKFFVYAFAYVMTKAIVDGMLPLEGAEQIRPEE</sequence>
<dbReference type="EMBL" id="JAQQWN010000003">
    <property type="protein sequence ID" value="KAK8091695.1"/>
    <property type="molecule type" value="Genomic_DNA"/>
</dbReference>
<gene>
    <name evidence="3" type="ORF">PG997_002056</name>
</gene>
<feature type="transmembrane region" description="Helical" evidence="2">
    <location>
        <begin position="192"/>
        <end position="215"/>
    </location>
</feature>
<keyword evidence="2" id="KW-0472">Membrane</keyword>
<feature type="region of interest" description="Disordered" evidence="1">
    <location>
        <begin position="1"/>
        <end position="32"/>
    </location>
</feature>
<feature type="compositionally biased region" description="Basic residues" evidence="1">
    <location>
        <begin position="10"/>
        <end position="25"/>
    </location>
</feature>
<evidence type="ECO:0000256" key="2">
    <source>
        <dbReference type="SAM" id="Phobius"/>
    </source>
</evidence>
<proteinExistence type="predicted"/>
<evidence type="ECO:0000313" key="3">
    <source>
        <dbReference type="EMBL" id="KAK8091695.1"/>
    </source>
</evidence>
<evidence type="ECO:0000313" key="4">
    <source>
        <dbReference type="Proteomes" id="UP001433268"/>
    </source>
</evidence>
<reference evidence="3 4" key="1">
    <citation type="submission" date="2023-01" db="EMBL/GenBank/DDBJ databases">
        <title>Analysis of 21 Apiospora genomes using comparative genomics revels a genus with tremendous synthesis potential of carbohydrate active enzymes and secondary metabolites.</title>
        <authorList>
            <person name="Sorensen T."/>
        </authorList>
    </citation>
    <scope>NUCLEOTIDE SEQUENCE [LARGE SCALE GENOMIC DNA]</scope>
    <source>
        <strain evidence="3 4">CBS 114990</strain>
    </source>
</reference>
<feature type="transmembrane region" description="Helical" evidence="2">
    <location>
        <begin position="167"/>
        <end position="186"/>
    </location>
</feature>
<dbReference type="RefSeq" id="XP_066673667.1">
    <property type="nucleotide sequence ID" value="XM_066806371.1"/>
</dbReference>
<keyword evidence="2" id="KW-0812">Transmembrane</keyword>
<keyword evidence="4" id="KW-1185">Reference proteome</keyword>
<name>A0ABR1X8D5_9PEZI</name>
<evidence type="ECO:0000256" key="1">
    <source>
        <dbReference type="SAM" id="MobiDB-lite"/>
    </source>
</evidence>
<organism evidence="3 4">
    <name type="scientific">Apiospora hydei</name>
    <dbReference type="NCBI Taxonomy" id="1337664"/>
    <lineage>
        <taxon>Eukaryota</taxon>
        <taxon>Fungi</taxon>
        <taxon>Dikarya</taxon>
        <taxon>Ascomycota</taxon>
        <taxon>Pezizomycotina</taxon>
        <taxon>Sordariomycetes</taxon>
        <taxon>Xylariomycetidae</taxon>
        <taxon>Amphisphaeriales</taxon>
        <taxon>Apiosporaceae</taxon>
        <taxon>Apiospora</taxon>
    </lineage>
</organism>
<dbReference type="Proteomes" id="UP001433268">
    <property type="component" value="Unassembled WGS sequence"/>
</dbReference>
<dbReference type="GeneID" id="92039431"/>
<keyword evidence="2" id="KW-1133">Transmembrane helix</keyword>
<protein>
    <submittedName>
        <fullName evidence="3">Uncharacterized protein</fullName>
    </submittedName>
</protein>
<accession>A0ABR1X8D5</accession>
<comment type="caution">
    <text evidence="3">The sequence shown here is derived from an EMBL/GenBank/DDBJ whole genome shotgun (WGS) entry which is preliminary data.</text>
</comment>